<reference evidence="2 3" key="1">
    <citation type="journal article" date="2019" name="Sci. Rep.">
        <title>Orb-weaving spider Araneus ventricosus genome elucidates the spidroin gene catalogue.</title>
        <authorList>
            <person name="Kono N."/>
            <person name="Nakamura H."/>
            <person name="Ohtoshi R."/>
            <person name="Moran D.A.P."/>
            <person name="Shinohara A."/>
            <person name="Yoshida Y."/>
            <person name="Fujiwara M."/>
            <person name="Mori M."/>
            <person name="Tomita M."/>
            <person name="Arakawa K."/>
        </authorList>
    </citation>
    <scope>NUCLEOTIDE SEQUENCE [LARGE SCALE GENOMIC DNA]</scope>
</reference>
<sequence length="150" mass="17109">MWLQNSIFLIVSRKILRPGKGELEKDNVQQPLLSVPEGSCSEFLQRLQNKDCKEYPPELLTFALALSFYSNKAHKYVRKVFINALPHLTTLRKWYQSVDEEPAFTSAALSTLQMKAWMLLKKLFRVDGEPGFTSAALSTLQMKALDASKK</sequence>
<keyword evidence="3" id="KW-1185">Reference proteome</keyword>
<dbReference type="Pfam" id="PF12017">
    <property type="entry name" value="Tnp_P_element"/>
    <property type="match status" value="1"/>
</dbReference>
<name>A0A4Y2UNU0_ARAVE</name>
<accession>A0A4Y2UNU0</accession>
<evidence type="ECO:0000313" key="3">
    <source>
        <dbReference type="Proteomes" id="UP000499080"/>
    </source>
</evidence>
<proteinExistence type="predicted"/>
<evidence type="ECO:0000259" key="1">
    <source>
        <dbReference type="Pfam" id="PF12017"/>
    </source>
</evidence>
<dbReference type="Proteomes" id="UP000499080">
    <property type="component" value="Unassembled WGS sequence"/>
</dbReference>
<dbReference type="InterPro" id="IPR021896">
    <property type="entry name" value="THAP9-like_HTH"/>
</dbReference>
<evidence type="ECO:0000313" key="2">
    <source>
        <dbReference type="EMBL" id="GBO13801.1"/>
    </source>
</evidence>
<dbReference type="EMBL" id="BGPR01038043">
    <property type="protein sequence ID" value="GBO13801.1"/>
    <property type="molecule type" value="Genomic_DNA"/>
</dbReference>
<dbReference type="AlphaFoldDB" id="A0A4Y2UNU0"/>
<organism evidence="2 3">
    <name type="scientific">Araneus ventricosus</name>
    <name type="common">Orbweaver spider</name>
    <name type="synonym">Epeira ventricosa</name>
    <dbReference type="NCBI Taxonomy" id="182803"/>
    <lineage>
        <taxon>Eukaryota</taxon>
        <taxon>Metazoa</taxon>
        <taxon>Ecdysozoa</taxon>
        <taxon>Arthropoda</taxon>
        <taxon>Chelicerata</taxon>
        <taxon>Arachnida</taxon>
        <taxon>Araneae</taxon>
        <taxon>Araneomorphae</taxon>
        <taxon>Entelegynae</taxon>
        <taxon>Araneoidea</taxon>
        <taxon>Araneidae</taxon>
        <taxon>Araneus</taxon>
    </lineage>
</organism>
<protein>
    <recommendedName>
        <fullName evidence="1">THAP9-like helix-turn-helix domain-containing protein</fullName>
    </recommendedName>
</protein>
<gene>
    <name evidence="2" type="ORF">AVEN_1537_1</name>
</gene>
<comment type="caution">
    <text evidence="2">The sequence shown here is derived from an EMBL/GenBank/DDBJ whole genome shotgun (WGS) entry which is preliminary data.</text>
</comment>
<feature type="domain" description="THAP9-like helix-turn-helix" evidence="1">
    <location>
        <begin position="40"/>
        <end position="94"/>
    </location>
</feature>